<reference evidence="3" key="1">
    <citation type="journal article" date="2019" name="Int. J. Syst. Evol. Microbiol.">
        <title>The Global Catalogue of Microorganisms (GCM) 10K type strain sequencing project: providing services to taxonomists for standard genome sequencing and annotation.</title>
        <authorList>
            <consortium name="The Broad Institute Genomics Platform"/>
            <consortium name="The Broad Institute Genome Sequencing Center for Infectious Disease"/>
            <person name="Wu L."/>
            <person name="Ma J."/>
        </authorList>
    </citation>
    <scope>NUCLEOTIDE SEQUENCE [LARGE SCALE GENOMIC DNA]</scope>
    <source>
        <strain evidence="3">DFY41</strain>
    </source>
</reference>
<gene>
    <name evidence="2" type="ORF">ACFPGP_13960</name>
</gene>
<dbReference type="SUPFAM" id="SSF47336">
    <property type="entry name" value="ACP-like"/>
    <property type="match status" value="1"/>
</dbReference>
<proteinExistence type="predicted"/>
<comment type="caution">
    <text evidence="2">The sequence shown here is derived from an EMBL/GenBank/DDBJ whole genome shotgun (WGS) entry which is preliminary data.</text>
</comment>
<organism evidence="2 3">
    <name type="scientific">Nocardioides taihuensis</name>
    <dbReference type="NCBI Taxonomy" id="1835606"/>
    <lineage>
        <taxon>Bacteria</taxon>
        <taxon>Bacillati</taxon>
        <taxon>Actinomycetota</taxon>
        <taxon>Actinomycetes</taxon>
        <taxon>Propionibacteriales</taxon>
        <taxon>Nocardioidaceae</taxon>
        <taxon>Nocardioides</taxon>
    </lineage>
</organism>
<evidence type="ECO:0000259" key="1">
    <source>
        <dbReference type="Pfam" id="PF00550"/>
    </source>
</evidence>
<dbReference type="Gene3D" id="1.10.1200.10">
    <property type="entry name" value="ACP-like"/>
    <property type="match status" value="1"/>
</dbReference>
<dbReference type="InterPro" id="IPR009081">
    <property type="entry name" value="PP-bd_ACP"/>
</dbReference>
<keyword evidence="3" id="KW-1185">Reference proteome</keyword>
<dbReference type="Proteomes" id="UP001596087">
    <property type="component" value="Unassembled WGS sequence"/>
</dbReference>
<name>A0ABW0BLH3_9ACTN</name>
<protein>
    <submittedName>
        <fullName evidence="2">Phosphopantetheine-binding protein</fullName>
    </submittedName>
</protein>
<dbReference type="Pfam" id="PF00550">
    <property type="entry name" value="PP-binding"/>
    <property type="match status" value="1"/>
</dbReference>
<feature type="domain" description="Carrier" evidence="1">
    <location>
        <begin position="25"/>
        <end position="68"/>
    </location>
</feature>
<dbReference type="InterPro" id="IPR036736">
    <property type="entry name" value="ACP-like_sf"/>
</dbReference>
<dbReference type="RefSeq" id="WP_378591106.1">
    <property type="nucleotide sequence ID" value="NZ_JBHSKD010000018.1"/>
</dbReference>
<evidence type="ECO:0000313" key="3">
    <source>
        <dbReference type="Proteomes" id="UP001596087"/>
    </source>
</evidence>
<accession>A0ABW0BLH3</accession>
<evidence type="ECO:0000313" key="2">
    <source>
        <dbReference type="EMBL" id="MFC5177782.1"/>
    </source>
</evidence>
<dbReference type="EMBL" id="JBHSKD010000018">
    <property type="protein sequence ID" value="MFC5177782.1"/>
    <property type="molecule type" value="Genomic_DNA"/>
</dbReference>
<sequence length="88" mass="9414">MTDTALTPEAARAAVATAILRIVPDADLDDLDDDARLRSELELDSLDFLSFVELLSSATGVRIDEADYPALASTASCIEFLTSRAPAR</sequence>